<dbReference type="PROSITE" id="PS00028">
    <property type="entry name" value="ZINC_FINGER_C2H2_1"/>
    <property type="match status" value="5"/>
</dbReference>
<feature type="compositionally biased region" description="Basic and acidic residues" evidence="13">
    <location>
        <begin position="1430"/>
        <end position="1448"/>
    </location>
</feature>
<comment type="similarity">
    <text evidence="11">Belongs to the peptidase C19 family. PAN2 subfamily.</text>
</comment>
<evidence type="ECO:0000256" key="8">
    <source>
        <dbReference type="ARBA" id="ARBA00022833"/>
    </source>
</evidence>
<dbReference type="EC" id="3.1.13.4" evidence="11"/>
<dbReference type="PROSITE" id="PS50235">
    <property type="entry name" value="USP_3"/>
    <property type="match status" value="1"/>
</dbReference>
<dbReference type="Pfam" id="PF00096">
    <property type="entry name" value="zf-C2H2"/>
    <property type="match status" value="3"/>
</dbReference>
<evidence type="ECO:0000256" key="7">
    <source>
        <dbReference type="ARBA" id="ARBA00022801"/>
    </source>
</evidence>
<feature type="domain" description="USP" evidence="15">
    <location>
        <begin position="1308"/>
        <end position="1736"/>
    </location>
</feature>
<keyword evidence="3 11" id="KW-0507">mRNA processing</keyword>
<feature type="region of interest" description="Disordered" evidence="13">
    <location>
        <begin position="1991"/>
        <end position="2032"/>
    </location>
</feature>
<dbReference type="InterPro" id="IPR050785">
    <property type="entry name" value="PAN2-PAN3_catalytic_subunit"/>
</dbReference>
<keyword evidence="17" id="KW-1185">Reference proteome</keyword>
<dbReference type="GO" id="GO:0000289">
    <property type="term" value="P:nuclear-transcribed mRNA poly(A) tail shortening"/>
    <property type="evidence" value="ECO:0007669"/>
    <property type="project" value="UniProtKB-UniRule"/>
</dbReference>
<dbReference type="Gene3D" id="2.130.10.10">
    <property type="entry name" value="YVTN repeat-like/Quinoprotein amine dehydrogenase"/>
    <property type="match status" value="1"/>
</dbReference>
<dbReference type="SUPFAM" id="SSF54001">
    <property type="entry name" value="Cysteine proteinases"/>
    <property type="match status" value="1"/>
</dbReference>
<feature type="compositionally biased region" description="Basic and acidic residues" evidence="13">
    <location>
        <begin position="1381"/>
        <end position="1400"/>
    </location>
</feature>
<dbReference type="EMBL" id="PZQS01000005">
    <property type="protein sequence ID" value="PVD29846.1"/>
    <property type="molecule type" value="Genomic_DNA"/>
</dbReference>
<evidence type="ECO:0000256" key="13">
    <source>
        <dbReference type="SAM" id="MobiDB-lite"/>
    </source>
</evidence>
<dbReference type="InterPro" id="IPR038765">
    <property type="entry name" value="Papain-like_cys_pep_sf"/>
</dbReference>
<comment type="caution">
    <text evidence="16">The sequence shown here is derived from an EMBL/GenBank/DDBJ whole genome shotgun (WGS) entry which is preliminary data.</text>
</comment>
<dbReference type="Gene3D" id="3.30.160.60">
    <property type="entry name" value="Classic Zinc Finger"/>
    <property type="match status" value="4"/>
</dbReference>
<dbReference type="InterPro" id="IPR028889">
    <property type="entry name" value="USP"/>
</dbReference>
<dbReference type="HAMAP" id="MF_03182">
    <property type="entry name" value="PAN2"/>
    <property type="match status" value="1"/>
</dbReference>
<dbReference type="InterPro" id="IPR036397">
    <property type="entry name" value="RNaseH_sf"/>
</dbReference>
<dbReference type="GO" id="GO:0003676">
    <property type="term" value="F:nucleic acid binding"/>
    <property type="evidence" value="ECO:0007669"/>
    <property type="project" value="InterPro"/>
</dbReference>
<dbReference type="PANTHER" id="PTHR15728:SF0">
    <property type="entry name" value="PAN2-PAN3 DEADENYLATION COMPLEX CATALYTIC SUBUNIT PAN2"/>
    <property type="match status" value="1"/>
</dbReference>
<dbReference type="CDD" id="cd06143">
    <property type="entry name" value="PAN2_exo"/>
    <property type="match status" value="1"/>
</dbReference>
<dbReference type="Gene3D" id="3.90.70.10">
    <property type="entry name" value="Cysteine proteinases"/>
    <property type="match status" value="1"/>
</dbReference>
<evidence type="ECO:0000313" key="16">
    <source>
        <dbReference type="EMBL" id="PVD29846.1"/>
    </source>
</evidence>
<dbReference type="GO" id="GO:0005634">
    <property type="term" value="C:nucleus"/>
    <property type="evidence" value="ECO:0007669"/>
    <property type="project" value="UniProtKB-SubCell"/>
</dbReference>
<comment type="function">
    <text evidence="11">Catalytic subunit of the poly(A)-nuclease (PAN) deadenylation complex, one of two cytoplasmic mRNA deadenylases involved in general and miRNA-mediated mRNA turnover. PAN specifically shortens poly(A) tails of RNA and the activity is stimulated by poly(A)-binding protein (PABP). PAN deadenylation is followed by rapid degradation of the shortened mRNA tails by the CCR4-NOT complex. Deadenylated mRNAs are then degraded by two alternative mechanisms, namely exosome-mediated 3'-5' exonucleolytic degradation, or deadenlyation-dependent mRNA decaping and subsequent 5'-3' exonucleolytic degradation by XRN1.</text>
</comment>
<name>A0A2T7P8X0_POMCA</name>
<comment type="cofactor">
    <cofactor evidence="11">
        <name>a divalent metal cation</name>
        <dbReference type="ChEBI" id="CHEBI:60240"/>
    </cofactor>
    <text evidence="11">Binds 2 metal cations per subunit in the catalytic exonuclease domain.</text>
</comment>
<comment type="catalytic activity">
    <reaction evidence="1 11">
        <text>Exonucleolytic cleavage of poly(A) to 5'-AMP.</text>
        <dbReference type="EC" id="3.1.13.4"/>
    </reaction>
</comment>
<dbReference type="InterPro" id="IPR030843">
    <property type="entry name" value="PAN2"/>
</dbReference>
<dbReference type="Gene3D" id="3.30.420.10">
    <property type="entry name" value="Ribonuclease H-like superfamily/Ribonuclease H"/>
    <property type="match status" value="1"/>
</dbReference>
<gene>
    <name evidence="11" type="primary">PAN2</name>
    <name evidence="16" type="ORF">C0Q70_09103</name>
</gene>
<keyword evidence="4 11" id="KW-0540">Nuclease</keyword>
<dbReference type="Pfam" id="PF13423">
    <property type="entry name" value="UCH_1"/>
    <property type="match status" value="1"/>
</dbReference>
<comment type="activity regulation">
    <text evidence="11">Positively regulated by the regulatory subunit PAN3.</text>
</comment>
<evidence type="ECO:0000256" key="6">
    <source>
        <dbReference type="ARBA" id="ARBA00022771"/>
    </source>
</evidence>
<evidence type="ECO:0000259" key="14">
    <source>
        <dbReference type="PROSITE" id="PS50157"/>
    </source>
</evidence>
<evidence type="ECO:0000256" key="5">
    <source>
        <dbReference type="ARBA" id="ARBA00022723"/>
    </source>
</evidence>
<keyword evidence="7 11" id="KW-0378">Hydrolase</keyword>
<dbReference type="GO" id="GO:0031251">
    <property type="term" value="C:PAN complex"/>
    <property type="evidence" value="ECO:0007669"/>
    <property type="project" value="UniProtKB-UniRule"/>
</dbReference>
<keyword evidence="9 11" id="KW-0269">Exonuclease</keyword>
<keyword evidence="8" id="KW-0862">Zinc</keyword>
<keyword evidence="6 12" id="KW-0863">Zinc-finger</keyword>
<dbReference type="FunFam" id="3.30.160.60:FF:000446">
    <property type="entry name" value="Zinc finger protein"/>
    <property type="match status" value="1"/>
</dbReference>
<comment type="subcellular location">
    <subcellularLocation>
        <location evidence="11">Cytoplasm</location>
        <location evidence="11">P-body</location>
    </subcellularLocation>
    <subcellularLocation>
        <location evidence="11">Nucleus</location>
    </subcellularLocation>
    <text evidence="11">Shuttles between nucleus and cytoplasm.</text>
</comment>
<dbReference type="InterPro" id="IPR036236">
    <property type="entry name" value="Znf_C2H2_sf"/>
</dbReference>
<dbReference type="InterPro" id="IPR012337">
    <property type="entry name" value="RNaseH-like_sf"/>
</dbReference>
<dbReference type="Proteomes" id="UP000245119">
    <property type="component" value="Linkage Group LG5"/>
</dbReference>
<dbReference type="SMART" id="SM00479">
    <property type="entry name" value="EXOIII"/>
    <property type="match status" value="1"/>
</dbReference>
<comment type="domain">
    <text evidence="11">The linker, or PAN3 interaction domain (PID), between the WD40 repeats and the pseudo-UCH domain mediates interaction with PAN3.</text>
</comment>
<dbReference type="PANTHER" id="PTHR15728">
    <property type="entry name" value="DEADENYLATION COMPLEX CATALYTIC SUBUNIT PAN2"/>
    <property type="match status" value="1"/>
</dbReference>
<keyword evidence="5 11" id="KW-0479">Metal-binding</keyword>
<evidence type="ECO:0000256" key="3">
    <source>
        <dbReference type="ARBA" id="ARBA00022664"/>
    </source>
</evidence>
<dbReference type="Pfam" id="PF20770">
    <property type="entry name" value="PAN2_N"/>
    <property type="match status" value="1"/>
</dbReference>
<dbReference type="InterPro" id="IPR036322">
    <property type="entry name" value="WD40_repeat_dom_sf"/>
</dbReference>
<evidence type="ECO:0000256" key="12">
    <source>
        <dbReference type="PROSITE-ProRule" id="PRU00042"/>
    </source>
</evidence>
<comment type="caution">
    <text evidence="11">Lacks conserved residue(s) required for the propagation of feature annotation.</text>
</comment>
<dbReference type="InterPro" id="IPR013520">
    <property type="entry name" value="Ribonucl_H"/>
</dbReference>
<feature type="domain" description="C2H2-type" evidence="14">
    <location>
        <begin position="683"/>
        <end position="710"/>
    </location>
</feature>
<feature type="binding site" evidence="11">
    <location>
        <position position="1789"/>
    </location>
    <ligand>
        <name>a divalent metal cation</name>
        <dbReference type="ChEBI" id="CHEBI:60240"/>
        <note>catalytic</note>
    </ligand>
</feature>
<feature type="domain" description="C2H2-type" evidence="14">
    <location>
        <begin position="655"/>
        <end position="682"/>
    </location>
</feature>
<feature type="compositionally biased region" description="Basic residues" evidence="13">
    <location>
        <begin position="1405"/>
        <end position="1414"/>
    </location>
</feature>
<dbReference type="FunFam" id="3.30.420.10:FF:000011">
    <property type="entry name" value="PAN2-PAN3 deadenylation complex catalytic subunit PAN2"/>
    <property type="match status" value="1"/>
</dbReference>
<feature type="binding site" evidence="11">
    <location>
        <position position="1791"/>
    </location>
    <ligand>
        <name>a divalent metal cation</name>
        <dbReference type="ChEBI" id="CHEBI:60240"/>
        <note>catalytic</note>
    </ligand>
</feature>
<keyword evidence="2 11" id="KW-0963">Cytoplasm</keyword>
<dbReference type="SUPFAM" id="SSF50978">
    <property type="entry name" value="WD40 repeat-like"/>
    <property type="match status" value="1"/>
</dbReference>
<dbReference type="OrthoDB" id="6077919at2759"/>
<protein>
    <recommendedName>
        <fullName evidence="11">PAN2-PAN3 deadenylation complex catalytic subunit PAN2</fullName>
        <ecNumber evidence="11">3.1.13.4</ecNumber>
    </recommendedName>
    <alternativeName>
        <fullName evidence="11">PAB1P-dependent poly(A)-specific ribonuclease</fullName>
    </alternativeName>
    <alternativeName>
        <fullName evidence="11">Poly(A)-nuclease deadenylation complex subunit 2</fullName>
        <shortName evidence="11">PAN deadenylation complex subunit 2</shortName>
    </alternativeName>
</protein>
<evidence type="ECO:0000259" key="15">
    <source>
        <dbReference type="PROSITE" id="PS50235"/>
    </source>
</evidence>
<comment type="subunit">
    <text evidence="11">Forms a heterotrimer with an asymmetric homodimer of the regulatory subunit PAN3 to form the poly(A)-nuclease (PAN) deadenylation complex.</text>
</comment>
<dbReference type="GO" id="GO:0010606">
    <property type="term" value="P:positive regulation of cytoplasmic mRNA processing body assembly"/>
    <property type="evidence" value="ECO:0007669"/>
    <property type="project" value="UniProtKB-UniRule"/>
</dbReference>
<evidence type="ECO:0000256" key="11">
    <source>
        <dbReference type="HAMAP-Rule" id="MF_03182"/>
    </source>
</evidence>
<dbReference type="InterPro" id="IPR013087">
    <property type="entry name" value="Znf_C2H2_type"/>
</dbReference>
<feature type="binding site" evidence="11">
    <location>
        <position position="1950"/>
    </location>
    <ligand>
        <name>a divalent metal cation</name>
        <dbReference type="ChEBI" id="CHEBI:60240"/>
        <note>catalytic</note>
    </ligand>
</feature>
<dbReference type="SUPFAM" id="SSF57667">
    <property type="entry name" value="beta-beta-alpha zinc fingers"/>
    <property type="match status" value="3"/>
</dbReference>
<proteinExistence type="inferred from homology"/>
<dbReference type="SMART" id="SM00355">
    <property type="entry name" value="ZnF_C2H2"/>
    <property type="match status" value="5"/>
</dbReference>
<dbReference type="InterPro" id="IPR015943">
    <property type="entry name" value="WD40/YVTN_repeat-like_dom_sf"/>
</dbReference>
<dbReference type="STRING" id="400727.A0A2T7P8X0"/>
<feature type="domain" description="C2H2-type" evidence="14">
    <location>
        <begin position="623"/>
        <end position="646"/>
    </location>
</feature>
<feature type="region of interest" description="Disordered" evidence="13">
    <location>
        <begin position="1374"/>
        <end position="1448"/>
    </location>
</feature>
<reference evidence="16 17" key="1">
    <citation type="submission" date="2018-04" db="EMBL/GenBank/DDBJ databases">
        <title>The genome of golden apple snail Pomacea canaliculata provides insight into stress tolerance and invasive adaptation.</title>
        <authorList>
            <person name="Liu C."/>
            <person name="Liu B."/>
            <person name="Ren Y."/>
            <person name="Zhang Y."/>
            <person name="Wang H."/>
            <person name="Li S."/>
            <person name="Jiang F."/>
            <person name="Yin L."/>
            <person name="Zhang G."/>
            <person name="Qian W."/>
            <person name="Fan W."/>
        </authorList>
    </citation>
    <scope>NUCLEOTIDE SEQUENCE [LARGE SCALE GENOMIC DNA]</scope>
    <source>
        <strain evidence="16">SZHN2017</strain>
        <tissue evidence="16">Muscle</tissue>
    </source>
</reference>
<feature type="domain" description="C2H2-type" evidence="14">
    <location>
        <begin position="711"/>
        <end position="739"/>
    </location>
</feature>
<evidence type="ECO:0000256" key="4">
    <source>
        <dbReference type="ARBA" id="ARBA00022722"/>
    </source>
</evidence>
<dbReference type="SUPFAM" id="SSF53098">
    <property type="entry name" value="Ribonuclease H-like"/>
    <property type="match status" value="1"/>
</dbReference>
<organism evidence="16 17">
    <name type="scientific">Pomacea canaliculata</name>
    <name type="common">Golden apple snail</name>
    <dbReference type="NCBI Taxonomy" id="400727"/>
    <lineage>
        <taxon>Eukaryota</taxon>
        <taxon>Metazoa</taxon>
        <taxon>Spiralia</taxon>
        <taxon>Lophotrochozoa</taxon>
        <taxon>Mollusca</taxon>
        <taxon>Gastropoda</taxon>
        <taxon>Caenogastropoda</taxon>
        <taxon>Architaenioglossa</taxon>
        <taxon>Ampullarioidea</taxon>
        <taxon>Ampullariidae</taxon>
        <taxon>Pomacea</taxon>
    </lineage>
</organism>
<accession>A0A2T7P8X0</accession>
<keyword evidence="10 11" id="KW-0539">Nucleus</keyword>
<evidence type="ECO:0000256" key="1">
    <source>
        <dbReference type="ARBA" id="ARBA00001663"/>
    </source>
</evidence>
<dbReference type="GO" id="GO:0006397">
    <property type="term" value="P:mRNA processing"/>
    <property type="evidence" value="ECO:0007669"/>
    <property type="project" value="UniProtKB-KW"/>
</dbReference>
<evidence type="ECO:0000256" key="10">
    <source>
        <dbReference type="ARBA" id="ARBA00023242"/>
    </source>
</evidence>
<dbReference type="GO" id="GO:0000932">
    <property type="term" value="C:P-body"/>
    <property type="evidence" value="ECO:0007669"/>
    <property type="project" value="UniProtKB-SubCell"/>
</dbReference>
<dbReference type="GO" id="GO:0004535">
    <property type="term" value="F:poly(A)-specific ribonuclease activity"/>
    <property type="evidence" value="ECO:0007669"/>
    <property type="project" value="UniProtKB-UniRule"/>
</dbReference>
<evidence type="ECO:0000256" key="2">
    <source>
        <dbReference type="ARBA" id="ARBA00022490"/>
    </source>
</evidence>
<dbReference type="InterPro" id="IPR028881">
    <property type="entry name" value="PAN2_UCH_dom"/>
</dbReference>
<dbReference type="InterPro" id="IPR048841">
    <property type="entry name" value="PAN2_N"/>
</dbReference>
<dbReference type="GO" id="GO:0008270">
    <property type="term" value="F:zinc ion binding"/>
    <property type="evidence" value="ECO:0007669"/>
    <property type="project" value="UniProtKB-KW"/>
</dbReference>
<comment type="domain">
    <text evidence="11">Contains a pseudo-UCH domain. This ubiquitin C-terminal hydrolase (UCH)-like or ubiquitin specific protease (USP)-like domain is predicted to be catalytically inactive because it lacks the active site catalytic triad characteristic of thiol proteases, with residues at the equivalent structural positions that are incompatible with catalysis, and it cannot bind ubiquitin. It functions as a structural scaffold for intra- and intermolecular interactions in the complex.</text>
</comment>
<feature type="binding site" evidence="11">
    <location>
        <position position="1898"/>
    </location>
    <ligand>
        <name>a divalent metal cation</name>
        <dbReference type="ChEBI" id="CHEBI:60240"/>
        <note>catalytic</note>
    </ligand>
</feature>
<sequence length="2032" mass="227948">MANTNLCSATEVIHSERETEANIRNSNILSPDAPSFRSLTTVENSNEATDAHPFTEESRFDPEYILGASYPLNGFSLDHTSSTVLSNANTAPRGILIDDLQSSAFVTNTFPGNIQIPDKIMWATPQMLAMSGNNIPHVHGSLMEHQGTSRLQGLPEAPSPTMPSHPVIIGNPHASDFVQKVMKNVAGFKSPNPDLLQHTAPDVYASSTPSYVLLGKHTLVPDVVSIVPPSSHFGSLPVFIQLSSDVVPSLGSDINSKPEYEDMGKHISTETLLEVNSTATAADQAIKAKHFDVEHHLQQADFKHAVVISVVRPNSLGGKGIQQMINHFIEQNSLLKDTQTQHLECPHLGSDINCSSLTSLEGDSKSLRDLQCRYESQDALHSNQRDVPKLSDGMIGGLTIHNGSTPLISCRSEEQDQPLSQVLLPNEECADLRLQNDNQLTKGNIGINSSSDVHDEELACVGKVSCSRYHEHSSDEVDGSVVTDSQLKEVHLCEVACPGGLDHVSKAQNTNDESSKDTLISQQVVQTTEEQTLYKSLVTTNKSIPATVSHLLLDTVANKQKEKENGCSVIISIVPGNGTAAKVTVHRVESCSSTSGASGDKQYTREKTQISKPDISGGHNKLIRCDFCTATFTRQNNLTRHKKIHTVNLQEEKYYQCLYCKRPFLQRCDMNRHMQIHTKQEPFRCNTCGKGYIRKSDLVVHERFHAKSRVFKCDKCERCFCQSGDLKRHIRFVHAEKSLLTCVHCHHKYAKETTLIHHMKIAHNDILLQSASHQPNASSSGNSLSNSETEELLKMNFRGIPGAGNFHGRRGVPGRQDILMDSHLMGQEAFHEPRQGVSSMFPEPIPPEMDYRTVHRVLDCLSHYSVSSVCFDREELLWTGTHRGHVSSYYGMDFHKHTAFQVSPADIAEPEVRQILTIDSGVLSLTSTNLRLTLRRGLPVYNFSDNDMQQMQCMIEIGPDSIRLGGHHNKVIEFNTRKGQVVSKFEVDNAGCAIFRQAGKYLCAGDAAGKVTLYDVSTMHKEHVLDAHSSMLSDFDIQGHLLVTCGFSRRMNNLVADRLLMVYDMRVMRAMAPIQVSIDPTFLRFVPTLSNHLIVVSQMGSFQLTETTAMTPSMMIFPIDTHGAGISSFDISETCQALAFGDTAGYVHLFANNEHAVFNSYDRPTEFAVPVSFEPPLRGIHITDDLASLSTVPMIYPVNEPLLSDWPSSMTAKIYRKPKPIDPDILRSMKVVHNVHCVPNPGKTRRNQVPYKLGKENTSNRTASIPESPIGRGEDPFVTVPKHYQRMLMRYTKLDDFDFRHYNKTNYAGLIAEQANSYCNGMLQTLYFIEPLRATLLSHICQREFCLACELGFLFHMLDTKKGEACQETCQQADVTTDASEAGRNKEATATETVPEKKQESSASKAKKKKKKNKKKEDNKVESVDPGEEGAVREDSARAVEDQQDEPVKSEEVSLVLELFAIKFKSSFQCRCGVETWRDMQTMLITLNYPSPAASGNAIQQMTFAEVLHHSLTGQSTMQTWCNECDRYQQHIQRRRVTSLPDILAIDCHLENEKELNFWKAQLQILKSQDEEAGDSESLKSISRPRTKCRYGAACRRKDCRYWHGGDRNNDRQADSFGGQYGPSWIPMGLQIKLQEDGDVSIQEISDEEPLPEDENRRKEIYEVYAVVYCIHQQDTGRHLVTSVKVGEPYHQRKEGVTCHQWYLFNDFSITPIEKPENVAVDLAWRLPCIVYFSRRTILQHHDTTVRSWCKPDILYNDPALINPKRRKITFLPLQHDEVLVKGDLVGLDAEFISLKEEEAELRSDGTKSTIRPSHNSPGRITCIRGQGEHVGEPFIDDYILTPEHVTDYLTEFSGIEPSELDPSTSTKHLTTLKSSYQKLRCLLNIGVVFVGHGLKKDFKVINLQVPKEQNIDTVQLFHLPRQRFVSLRFLAWYFLDKNIQSGGHDSAEDARTALQLYRRYRELETEGPEQLHAAIKDLYETGRKMSWKIPDSELVDPDTWKGPDPDAGDSASPWPAPDSEDDLLDNLMGYL</sequence>
<dbReference type="PROSITE" id="PS50157">
    <property type="entry name" value="ZINC_FINGER_C2H2_2"/>
    <property type="match status" value="4"/>
</dbReference>
<dbReference type="Pfam" id="PF00929">
    <property type="entry name" value="RNase_T"/>
    <property type="match status" value="1"/>
</dbReference>
<dbReference type="FunFam" id="2.130.10.10:FF:000421">
    <property type="entry name" value="PAN2-PAN3 deadenylation complex catalytic subunit PAN2"/>
    <property type="match status" value="1"/>
</dbReference>
<evidence type="ECO:0000313" key="17">
    <source>
        <dbReference type="Proteomes" id="UP000245119"/>
    </source>
</evidence>
<evidence type="ECO:0000256" key="9">
    <source>
        <dbReference type="ARBA" id="ARBA00022839"/>
    </source>
</evidence>